<proteinExistence type="predicted"/>
<keyword evidence="2" id="KW-1185">Reference proteome</keyword>
<accession>A0ABV9NDT4</accession>
<dbReference type="Proteomes" id="UP001596024">
    <property type="component" value="Unassembled WGS sequence"/>
</dbReference>
<evidence type="ECO:0000313" key="1">
    <source>
        <dbReference type="EMBL" id="MFC4725835.1"/>
    </source>
</evidence>
<protein>
    <submittedName>
        <fullName evidence="1">Uncharacterized protein</fullName>
    </submittedName>
</protein>
<comment type="caution">
    <text evidence="1">The sequence shown here is derived from an EMBL/GenBank/DDBJ whole genome shotgun (WGS) entry which is preliminary data.</text>
</comment>
<reference evidence="2" key="1">
    <citation type="journal article" date="2019" name="Int. J. Syst. Evol. Microbiol.">
        <title>The Global Catalogue of Microorganisms (GCM) 10K type strain sequencing project: providing services to taxonomists for standard genome sequencing and annotation.</title>
        <authorList>
            <consortium name="The Broad Institute Genomics Platform"/>
            <consortium name="The Broad Institute Genome Sequencing Center for Infectious Disease"/>
            <person name="Wu L."/>
            <person name="Ma J."/>
        </authorList>
    </citation>
    <scope>NUCLEOTIDE SEQUENCE [LARGE SCALE GENOMIC DNA]</scope>
    <source>
        <strain evidence="2">CCUG 62981</strain>
    </source>
</reference>
<dbReference type="RefSeq" id="WP_371392802.1">
    <property type="nucleotide sequence ID" value="NZ_CP163421.1"/>
</dbReference>
<dbReference type="EMBL" id="JBHSGQ010000005">
    <property type="protein sequence ID" value="MFC4725835.1"/>
    <property type="molecule type" value="Genomic_DNA"/>
</dbReference>
<sequence>MNNSTGFEFGIVRELFPDGSTGNWEIELWCLSSGLRVEDGTGRNADPDAQLLYERARDEGHAFNRARSEWQPINP</sequence>
<gene>
    <name evidence="1" type="ORF">ACFPB0_11080</name>
</gene>
<organism evidence="1 2">
    <name type="scientific">Glycocaulis abyssi</name>
    <dbReference type="NCBI Taxonomy" id="1433403"/>
    <lineage>
        <taxon>Bacteria</taxon>
        <taxon>Pseudomonadati</taxon>
        <taxon>Pseudomonadota</taxon>
        <taxon>Alphaproteobacteria</taxon>
        <taxon>Maricaulales</taxon>
        <taxon>Maricaulaceae</taxon>
        <taxon>Glycocaulis</taxon>
    </lineage>
</organism>
<evidence type="ECO:0000313" key="2">
    <source>
        <dbReference type="Proteomes" id="UP001596024"/>
    </source>
</evidence>
<name>A0ABV9NDT4_9PROT</name>